<keyword evidence="1" id="KW-0808">Transferase</keyword>
<dbReference type="PANTHER" id="PTHR43415">
    <property type="entry name" value="SPERMIDINE N(1)-ACETYLTRANSFERASE"/>
    <property type="match status" value="1"/>
</dbReference>
<dbReference type="PANTHER" id="PTHR43415:SF4">
    <property type="entry name" value="N-ACETYLTRANSFERASE DOMAIN-CONTAINING PROTEIN"/>
    <property type="match status" value="1"/>
</dbReference>
<accession>A0A1Q2D6W3</accession>
<dbReference type="InterPro" id="IPR016181">
    <property type="entry name" value="Acyl_CoA_acyltransferase"/>
</dbReference>
<organism evidence="1 2">
    <name type="scientific">Vagococcus penaei</name>
    <dbReference type="NCBI Taxonomy" id="633807"/>
    <lineage>
        <taxon>Bacteria</taxon>
        <taxon>Bacillati</taxon>
        <taxon>Bacillota</taxon>
        <taxon>Bacilli</taxon>
        <taxon>Lactobacillales</taxon>
        <taxon>Enterococcaceae</taxon>
        <taxon>Vagococcus</taxon>
    </lineage>
</organism>
<dbReference type="OrthoDB" id="9795206at2"/>
<dbReference type="EMBL" id="CP019609">
    <property type="protein sequence ID" value="AQP54005.1"/>
    <property type="molecule type" value="Genomic_DNA"/>
</dbReference>
<dbReference type="RefSeq" id="WP_077276083.1">
    <property type="nucleotide sequence ID" value="NZ_CP019609.1"/>
</dbReference>
<dbReference type="Gene3D" id="3.40.630.30">
    <property type="match status" value="1"/>
</dbReference>
<dbReference type="Pfam" id="PF13302">
    <property type="entry name" value="Acetyltransf_3"/>
    <property type="match status" value="1"/>
</dbReference>
<dbReference type="AlphaFoldDB" id="A0A1Q2D6W3"/>
<dbReference type="Proteomes" id="UP000188246">
    <property type="component" value="Chromosome"/>
</dbReference>
<dbReference type="STRING" id="633807.BW732_07125"/>
<evidence type="ECO:0000313" key="2">
    <source>
        <dbReference type="Proteomes" id="UP000188246"/>
    </source>
</evidence>
<sequence>MVLRLKSIKEKDLREWWEISYGPKGDQKWMVYNCPYFNNPRLSWNEFLKTSQKYLIQPTLAKLIVQNDRIIGMVSAHWEDGILKQWLEVGLVLYDSTNWNQGVGTYIMKHWITEMFGQFPHIQRVGFTTWSGNPSMQVLGDKLGMSKEGVIRKVRYWQGNYYDSIKYGILREEWIN</sequence>
<dbReference type="SUPFAM" id="SSF55729">
    <property type="entry name" value="Acyl-CoA N-acyltransferases (Nat)"/>
    <property type="match status" value="1"/>
</dbReference>
<evidence type="ECO:0000313" key="1">
    <source>
        <dbReference type="EMBL" id="AQP54005.1"/>
    </source>
</evidence>
<protein>
    <submittedName>
        <fullName evidence="1">GNAT family N-acetyltransferase</fullName>
    </submittedName>
</protein>
<dbReference type="KEGG" id="vpi:BW732_07125"/>
<proteinExistence type="predicted"/>
<dbReference type="GO" id="GO:0016747">
    <property type="term" value="F:acyltransferase activity, transferring groups other than amino-acyl groups"/>
    <property type="evidence" value="ECO:0007669"/>
    <property type="project" value="InterPro"/>
</dbReference>
<dbReference type="PROSITE" id="PS51186">
    <property type="entry name" value="GNAT"/>
    <property type="match status" value="1"/>
</dbReference>
<reference evidence="1 2" key="1">
    <citation type="journal article" date="2010" name="Int. J. Syst. Evol. Microbiol.">
        <title>Vagococcus penaei sp. nov., isolated from spoilage microbiota of cooked shrimp (Penaeus vannamei).</title>
        <authorList>
            <person name="Jaffres E."/>
            <person name="Prevost H."/>
            <person name="Rossero A."/>
            <person name="Joffraud J.J."/>
            <person name="Dousset X."/>
        </authorList>
    </citation>
    <scope>NUCLEOTIDE SEQUENCE [LARGE SCALE GENOMIC DNA]</scope>
    <source>
        <strain evidence="1 2">CD276</strain>
    </source>
</reference>
<name>A0A1Q2D6W3_9ENTE</name>
<gene>
    <name evidence="1" type="ORF">BW732_07125</name>
</gene>
<keyword evidence="2" id="KW-1185">Reference proteome</keyword>
<dbReference type="InterPro" id="IPR000182">
    <property type="entry name" value="GNAT_dom"/>
</dbReference>